<dbReference type="GeneID" id="62200111"/>
<comment type="caution">
    <text evidence="1">The sequence shown here is derived from an EMBL/GenBank/DDBJ whole genome shotgun (WGS) entry which is preliminary data.</text>
</comment>
<gene>
    <name evidence="1" type="ORF">GT037_001886</name>
</gene>
<reference evidence="1" key="1">
    <citation type="submission" date="2020-01" db="EMBL/GenBank/DDBJ databases">
        <authorList>
            <person name="Feng Z.H.Z."/>
        </authorList>
    </citation>
    <scope>NUCLEOTIDE SEQUENCE</scope>
    <source>
        <strain evidence="1">CBS107.38</strain>
    </source>
</reference>
<evidence type="ECO:0000313" key="2">
    <source>
        <dbReference type="Proteomes" id="UP000596902"/>
    </source>
</evidence>
<proteinExistence type="predicted"/>
<reference evidence="1" key="2">
    <citation type="submission" date="2020-08" db="EMBL/GenBank/DDBJ databases">
        <title>Draft Genome Sequence of Cumin Blight Pathogen Alternaria burnsii.</title>
        <authorList>
            <person name="Feng Z."/>
        </authorList>
    </citation>
    <scope>NUCLEOTIDE SEQUENCE</scope>
    <source>
        <strain evidence="1">CBS107.38</strain>
    </source>
</reference>
<name>A0A8H7EHJ7_9PLEO</name>
<sequence length="111" mass="12495">MSGTWDWERCTSNCLSYTVASPGFYDELSCIASGFYCMCREVLWNERLVNGDVTSLACISENGAEPAKIGFTMNSRYVHVHVSTVYEPNGSIHIRVCSHNFLDAYDYTTLD</sequence>
<dbReference type="AlphaFoldDB" id="A0A8H7EHJ7"/>
<accession>A0A8H7EHJ7</accession>
<dbReference type="Proteomes" id="UP000596902">
    <property type="component" value="Unassembled WGS sequence"/>
</dbReference>
<protein>
    <submittedName>
        <fullName evidence="1">Uncharacterized protein</fullName>
    </submittedName>
</protein>
<dbReference type="EMBL" id="JAAABM010000002">
    <property type="protein sequence ID" value="KAF7680235.1"/>
    <property type="molecule type" value="Genomic_DNA"/>
</dbReference>
<organism evidence="1 2">
    <name type="scientific">Alternaria burnsii</name>
    <dbReference type="NCBI Taxonomy" id="1187904"/>
    <lineage>
        <taxon>Eukaryota</taxon>
        <taxon>Fungi</taxon>
        <taxon>Dikarya</taxon>
        <taxon>Ascomycota</taxon>
        <taxon>Pezizomycotina</taxon>
        <taxon>Dothideomycetes</taxon>
        <taxon>Pleosporomycetidae</taxon>
        <taxon>Pleosporales</taxon>
        <taxon>Pleosporineae</taxon>
        <taxon>Pleosporaceae</taxon>
        <taxon>Alternaria</taxon>
        <taxon>Alternaria sect. Alternaria</taxon>
    </lineage>
</organism>
<evidence type="ECO:0000313" key="1">
    <source>
        <dbReference type="EMBL" id="KAF7680235.1"/>
    </source>
</evidence>
<dbReference type="RefSeq" id="XP_038790225.1">
    <property type="nucleotide sequence ID" value="XM_038926933.1"/>
</dbReference>
<keyword evidence="2" id="KW-1185">Reference proteome</keyword>